<proteinExistence type="predicted"/>
<dbReference type="Gramene" id="ONI06439">
    <property type="protein sequence ID" value="ONI06439"/>
    <property type="gene ID" value="PRUPE_5G060500"/>
</dbReference>
<accession>A0A251P4C9</accession>
<keyword evidence="1" id="KW-0732">Signal</keyword>
<feature type="chain" id="PRO_5012151440" description="Secreted protein" evidence="1">
    <location>
        <begin position="22"/>
        <end position="116"/>
    </location>
</feature>
<dbReference type="AlphaFoldDB" id="A0A251P4C9"/>
<reference evidence="2 3" key="1">
    <citation type="journal article" date="2013" name="Nat. Genet.">
        <title>The high-quality draft genome of peach (Prunus persica) identifies unique patterns of genetic diversity, domestication and genome evolution.</title>
        <authorList>
            <consortium name="International Peach Genome Initiative"/>
            <person name="Verde I."/>
            <person name="Abbott A.G."/>
            <person name="Scalabrin S."/>
            <person name="Jung S."/>
            <person name="Shu S."/>
            <person name="Marroni F."/>
            <person name="Zhebentyayeva T."/>
            <person name="Dettori M.T."/>
            <person name="Grimwood J."/>
            <person name="Cattonaro F."/>
            <person name="Zuccolo A."/>
            <person name="Rossini L."/>
            <person name="Jenkins J."/>
            <person name="Vendramin E."/>
            <person name="Meisel L.A."/>
            <person name="Decroocq V."/>
            <person name="Sosinski B."/>
            <person name="Prochnik S."/>
            <person name="Mitros T."/>
            <person name="Policriti A."/>
            <person name="Cipriani G."/>
            <person name="Dondini L."/>
            <person name="Ficklin S."/>
            <person name="Goodstein D.M."/>
            <person name="Xuan P."/>
            <person name="Del Fabbro C."/>
            <person name="Aramini V."/>
            <person name="Copetti D."/>
            <person name="Gonzalez S."/>
            <person name="Horner D.S."/>
            <person name="Falchi R."/>
            <person name="Lucas S."/>
            <person name="Mica E."/>
            <person name="Maldonado J."/>
            <person name="Lazzari B."/>
            <person name="Bielenberg D."/>
            <person name="Pirona R."/>
            <person name="Miculan M."/>
            <person name="Barakat A."/>
            <person name="Testolin R."/>
            <person name="Stella A."/>
            <person name="Tartarini S."/>
            <person name="Tonutti P."/>
            <person name="Arus P."/>
            <person name="Orellana A."/>
            <person name="Wells C."/>
            <person name="Main D."/>
            <person name="Vizzotto G."/>
            <person name="Silva H."/>
            <person name="Salamini F."/>
            <person name="Schmutz J."/>
            <person name="Morgante M."/>
            <person name="Rokhsar D.S."/>
        </authorList>
    </citation>
    <scope>NUCLEOTIDE SEQUENCE [LARGE SCALE GENOMIC DNA]</scope>
    <source>
        <strain evidence="3">cv. Nemared</strain>
    </source>
</reference>
<organism evidence="2 3">
    <name type="scientific">Prunus persica</name>
    <name type="common">Peach</name>
    <name type="synonym">Amygdalus persica</name>
    <dbReference type="NCBI Taxonomy" id="3760"/>
    <lineage>
        <taxon>Eukaryota</taxon>
        <taxon>Viridiplantae</taxon>
        <taxon>Streptophyta</taxon>
        <taxon>Embryophyta</taxon>
        <taxon>Tracheophyta</taxon>
        <taxon>Spermatophyta</taxon>
        <taxon>Magnoliopsida</taxon>
        <taxon>eudicotyledons</taxon>
        <taxon>Gunneridae</taxon>
        <taxon>Pentapetalae</taxon>
        <taxon>rosids</taxon>
        <taxon>fabids</taxon>
        <taxon>Rosales</taxon>
        <taxon>Rosaceae</taxon>
        <taxon>Amygdaloideae</taxon>
        <taxon>Amygdaleae</taxon>
        <taxon>Prunus</taxon>
    </lineage>
</organism>
<sequence length="116" mass="13960">MYKSLLIFFVAKLLSLAFVAPEVDFVCHSRSEYEHPCIFFTSFKKRKKKKKSHKAMYFCFLSFCEIYFLSCGHDQHQGRSLKIRWCFVWWRTKVEGSVRVHQHGITIFCLCEFERT</sequence>
<dbReference type="EMBL" id="CM007655">
    <property type="protein sequence ID" value="ONI06439.1"/>
    <property type="molecule type" value="Genomic_DNA"/>
</dbReference>
<protein>
    <recommendedName>
        <fullName evidence="4">Secreted protein</fullName>
    </recommendedName>
</protein>
<evidence type="ECO:0000313" key="2">
    <source>
        <dbReference type="EMBL" id="ONI06439.1"/>
    </source>
</evidence>
<evidence type="ECO:0000256" key="1">
    <source>
        <dbReference type="SAM" id="SignalP"/>
    </source>
</evidence>
<evidence type="ECO:0008006" key="4">
    <source>
        <dbReference type="Google" id="ProtNLM"/>
    </source>
</evidence>
<keyword evidence="3" id="KW-1185">Reference proteome</keyword>
<gene>
    <name evidence="2" type="ORF">PRUPE_5G060500</name>
</gene>
<evidence type="ECO:0000313" key="3">
    <source>
        <dbReference type="Proteomes" id="UP000006882"/>
    </source>
</evidence>
<feature type="signal peptide" evidence="1">
    <location>
        <begin position="1"/>
        <end position="21"/>
    </location>
</feature>
<name>A0A251P4C9_PRUPE</name>
<dbReference type="Proteomes" id="UP000006882">
    <property type="component" value="Chromosome G5"/>
</dbReference>